<gene>
    <name evidence="2" type="ORF">AVDCRST_MAG41-234</name>
</gene>
<feature type="compositionally biased region" description="Low complexity" evidence="1">
    <location>
        <begin position="188"/>
        <end position="197"/>
    </location>
</feature>
<protein>
    <submittedName>
        <fullName evidence="2">Dienelactone hydrolase family</fullName>
    </submittedName>
</protein>
<sequence length="231" mass="25122">DRTRLPGRPGADRRPARAVAGRGGGARRDRRERRHAGAGRLAGRRRLPRRGPRPVRRQGRRTVPEGHVRAAQRPAGTAVRPAGRGPAGPRRPPGLHRDGRGDRVLHGRRVRAAARRAARLVRRERQLRPGAGQRGRRAGRCLPAGRQLRRPGPRPAGGRRQGPGRGRGRRRRRRHHGVPGRRAQLPQPAGRRLPAGPGAEGGRGRLPPPVGGRRGTAHPRVLRRPPAGGGL</sequence>
<feature type="compositionally biased region" description="Basic residues" evidence="1">
    <location>
        <begin position="28"/>
        <end position="60"/>
    </location>
</feature>
<feature type="non-terminal residue" evidence="2">
    <location>
        <position position="1"/>
    </location>
</feature>
<feature type="compositionally biased region" description="Basic and acidic residues" evidence="1">
    <location>
        <begin position="95"/>
        <end position="105"/>
    </location>
</feature>
<evidence type="ECO:0000256" key="1">
    <source>
        <dbReference type="SAM" id="MobiDB-lite"/>
    </source>
</evidence>
<reference evidence="2" key="1">
    <citation type="submission" date="2020-02" db="EMBL/GenBank/DDBJ databases">
        <authorList>
            <person name="Meier V. D."/>
        </authorList>
    </citation>
    <scope>NUCLEOTIDE SEQUENCE</scope>
    <source>
        <strain evidence="2">AVDCRST_MAG41</strain>
    </source>
</reference>
<feature type="compositionally biased region" description="Basic residues" evidence="1">
    <location>
        <begin position="106"/>
        <end position="120"/>
    </location>
</feature>
<dbReference type="GO" id="GO:0016787">
    <property type="term" value="F:hydrolase activity"/>
    <property type="evidence" value="ECO:0007669"/>
    <property type="project" value="UniProtKB-KW"/>
</dbReference>
<name>A0A6J4H983_9ACTN</name>
<dbReference type="EMBL" id="CADCTP010000023">
    <property type="protein sequence ID" value="CAA9216738.1"/>
    <property type="molecule type" value="Genomic_DNA"/>
</dbReference>
<feature type="compositionally biased region" description="Low complexity" evidence="1">
    <location>
        <begin position="73"/>
        <end position="88"/>
    </location>
</feature>
<proteinExistence type="predicted"/>
<organism evidence="2">
    <name type="scientific">uncultured Mycobacteriales bacterium</name>
    <dbReference type="NCBI Taxonomy" id="581187"/>
    <lineage>
        <taxon>Bacteria</taxon>
        <taxon>Bacillati</taxon>
        <taxon>Actinomycetota</taxon>
        <taxon>Actinomycetes</taxon>
        <taxon>Mycobacteriales</taxon>
        <taxon>environmental samples</taxon>
    </lineage>
</organism>
<keyword evidence="2" id="KW-0378">Hydrolase</keyword>
<feature type="compositionally biased region" description="Basic residues" evidence="1">
    <location>
        <begin position="166"/>
        <end position="179"/>
    </location>
</feature>
<feature type="non-terminal residue" evidence="2">
    <location>
        <position position="231"/>
    </location>
</feature>
<evidence type="ECO:0000313" key="2">
    <source>
        <dbReference type="EMBL" id="CAA9216738.1"/>
    </source>
</evidence>
<feature type="region of interest" description="Disordered" evidence="1">
    <location>
        <begin position="1"/>
        <end position="231"/>
    </location>
</feature>
<accession>A0A6J4H983</accession>
<dbReference type="AlphaFoldDB" id="A0A6J4H983"/>